<evidence type="ECO:0000313" key="3">
    <source>
        <dbReference type="WBParaSite" id="nRc.2.0.1.t09217-RA"/>
    </source>
</evidence>
<sequence length="213" mass="23518">MDQIIGTVSNQFQAQQSCLQREIQEQVQSTNAHFAALAQQMQQLISTTTAAAVEPNPPTPRPPPVSSQFHCEEMRDIYIPNETLPETEQALAFGRPRAHIKPKPPSKDTTLNQSHHQRIPSTTTKFPARCPRDAHCPRSTHLDSQITLQMTIMIICNHSMTCGACPIAKKIAELKLLSTICIHLQSMDPQPTNASSTSSFASKTNSDTTHPIT</sequence>
<dbReference type="WBParaSite" id="nRc.2.0.1.t09217-RA">
    <property type="protein sequence ID" value="nRc.2.0.1.t09217-RA"/>
    <property type="gene ID" value="nRc.2.0.1.g09217"/>
</dbReference>
<organism evidence="2 3">
    <name type="scientific">Romanomermis culicivorax</name>
    <name type="common">Nematode worm</name>
    <dbReference type="NCBI Taxonomy" id="13658"/>
    <lineage>
        <taxon>Eukaryota</taxon>
        <taxon>Metazoa</taxon>
        <taxon>Ecdysozoa</taxon>
        <taxon>Nematoda</taxon>
        <taxon>Enoplea</taxon>
        <taxon>Dorylaimia</taxon>
        <taxon>Mermithida</taxon>
        <taxon>Mermithoidea</taxon>
        <taxon>Mermithidae</taxon>
        <taxon>Romanomermis</taxon>
    </lineage>
</organism>
<name>A0A915I4Z8_ROMCU</name>
<evidence type="ECO:0000313" key="2">
    <source>
        <dbReference type="Proteomes" id="UP000887565"/>
    </source>
</evidence>
<accession>A0A915I4Z8</accession>
<protein>
    <submittedName>
        <fullName evidence="3">Uncharacterized protein</fullName>
    </submittedName>
</protein>
<keyword evidence="2" id="KW-1185">Reference proteome</keyword>
<feature type="compositionally biased region" description="Low complexity" evidence="1">
    <location>
        <begin position="192"/>
        <end position="206"/>
    </location>
</feature>
<evidence type="ECO:0000256" key="1">
    <source>
        <dbReference type="SAM" id="MobiDB-lite"/>
    </source>
</evidence>
<feature type="region of interest" description="Disordered" evidence="1">
    <location>
        <begin position="97"/>
        <end position="127"/>
    </location>
</feature>
<proteinExistence type="predicted"/>
<reference evidence="3" key="1">
    <citation type="submission" date="2022-11" db="UniProtKB">
        <authorList>
            <consortium name="WormBaseParasite"/>
        </authorList>
    </citation>
    <scope>IDENTIFICATION</scope>
</reference>
<feature type="compositionally biased region" description="Polar residues" evidence="1">
    <location>
        <begin position="107"/>
        <end position="125"/>
    </location>
</feature>
<feature type="region of interest" description="Disordered" evidence="1">
    <location>
        <begin position="189"/>
        <end position="213"/>
    </location>
</feature>
<dbReference type="AlphaFoldDB" id="A0A915I4Z8"/>
<dbReference type="Proteomes" id="UP000887565">
    <property type="component" value="Unplaced"/>
</dbReference>